<evidence type="ECO:0000313" key="2">
    <source>
        <dbReference type="Proteomes" id="UP000675881"/>
    </source>
</evidence>
<proteinExistence type="predicted"/>
<name>A0A7R8CEB7_LEPSM</name>
<organism evidence="1 2">
    <name type="scientific">Lepeophtheirus salmonis</name>
    <name type="common">Salmon louse</name>
    <name type="synonym">Caligus salmonis</name>
    <dbReference type="NCBI Taxonomy" id="72036"/>
    <lineage>
        <taxon>Eukaryota</taxon>
        <taxon>Metazoa</taxon>
        <taxon>Ecdysozoa</taxon>
        <taxon>Arthropoda</taxon>
        <taxon>Crustacea</taxon>
        <taxon>Multicrustacea</taxon>
        <taxon>Hexanauplia</taxon>
        <taxon>Copepoda</taxon>
        <taxon>Siphonostomatoida</taxon>
        <taxon>Caligidae</taxon>
        <taxon>Lepeophtheirus</taxon>
    </lineage>
</organism>
<gene>
    <name evidence="1" type="ORF">LSAA_2462</name>
</gene>
<sequence>MSWDRSRRVSAQKALKFLQNISEDQSEDEIGANSELPVRTAVYNIFSRKTGPVSAAIQKINMNSKLSVLSLMIDEKMLRHILKCTVVKGKRVMGEWNFAMEELEQFVGLMYARGYWGWRIYTLNKVGRKCGEC</sequence>
<dbReference type="EMBL" id="HG994589">
    <property type="protein sequence ID" value="CAF2789714.1"/>
    <property type="molecule type" value="Genomic_DNA"/>
</dbReference>
<dbReference type="Proteomes" id="UP000675881">
    <property type="component" value="Chromosome 10"/>
</dbReference>
<protein>
    <submittedName>
        <fullName evidence="1">(salmon louse) hypothetical protein</fullName>
    </submittedName>
</protein>
<evidence type="ECO:0000313" key="1">
    <source>
        <dbReference type="EMBL" id="CAF2789714.1"/>
    </source>
</evidence>
<dbReference type="AlphaFoldDB" id="A0A7R8CEB7"/>
<reference evidence="1" key="1">
    <citation type="submission" date="2021-02" db="EMBL/GenBank/DDBJ databases">
        <authorList>
            <person name="Bekaert M."/>
        </authorList>
    </citation>
    <scope>NUCLEOTIDE SEQUENCE</scope>
    <source>
        <strain evidence="1">IoA-00</strain>
    </source>
</reference>
<accession>A0A7R8CEB7</accession>
<keyword evidence="2" id="KW-1185">Reference proteome</keyword>